<keyword evidence="1" id="KW-0472">Membrane</keyword>
<feature type="transmembrane region" description="Helical" evidence="1">
    <location>
        <begin position="70"/>
        <end position="90"/>
    </location>
</feature>
<feature type="transmembrane region" description="Helical" evidence="1">
    <location>
        <begin position="21"/>
        <end position="47"/>
    </location>
</feature>
<evidence type="ECO:0000313" key="3">
    <source>
        <dbReference type="Proteomes" id="UP001209878"/>
    </source>
</evidence>
<reference evidence="2" key="1">
    <citation type="journal article" date="2023" name="Mol. Biol. Evol.">
        <title>Third-Generation Sequencing Reveals the Adaptive Role of the Epigenome in Three Deep-Sea Polychaetes.</title>
        <authorList>
            <person name="Perez M."/>
            <person name="Aroh O."/>
            <person name="Sun Y."/>
            <person name="Lan Y."/>
            <person name="Juniper S.K."/>
            <person name="Young C.R."/>
            <person name="Angers B."/>
            <person name="Qian P.Y."/>
        </authorList>
    </citation>
    <scope>NUCLEOTIDE SEQUENCE</scope>
    <source>
        <strain evidence="2">R07B-5</strain>
    </source>
</reference>
<proteinExistence type="predicted"/>
<evidence type="ECO:0000256" key="1">
    <source>
        <dbReference type="SAM" id="Phobius"/>
    </source>
</evidence>
<evidence type="ECO:0000313" key="2">
    <source>
        <dbReference type="EMBL" id="KAK2181962.1"/>
    </source>
</evidence>
<keyword evidence="1" id="KW-1133">Transmembrane helix</keyword>
<organism evidence="2 3">
    <name type="scientific">Ridgeia piscesae</name>
    <name type="common">Tubeworm</name>
    <dbReference type="NCBI Taxonomy" id="27915"/>
    <lineage>
        <taxon>Eukaryota</taxon>
        <taxon>Metazoa</taxon>
        <taxon>Spiralia</taxon>
        <taxon>Lophotrochozoa</taxon>
        <taxon>Annelida</taxon>
        <taxon>Polychaeta</taxon>
        <taxon>Sedentaria</taxon>
        <taxon>Canalipalpata</taxon>
        <taxon>Sabellida</taxon>
        <taxon>Siboglinidae</taxon>
        <taxon>Ridgeia</taxon>
    </lineage>
</organism>
<dbReference type="AlphaFoldDB" id="A0AAD9L2D2"/>
<protein>
    <submittedName>
        <fullName evidence="2">Uncharacterized protein</fullName>
    </submittedName>
</protein>
<dbReference type="EMBL" id="JAODUO010000372">
    <property type="protein sequence ID" value="KAK2181962.1"/>
    <property type="molecule type" value="Genomic_DNA"/>
</dbReference>
<sequence length="141" mass="16737">MPTDVTFDREQIHERRTQERVGSLMSLILILQIMYPISCIIVIYTAWMNHTMNILLTTNNIYFVLSGKKLYIHLCIHTYIYIIHFIIYSATSLKHNHIYQTDNVLLSYKYMTCRCPINLLNIYIHIHTHIKSQNLDKAFST</sequence>
<keyword evidence="3" id="KW-1185">Reference proteome</keyword>
<dbReference type="Proteomes" id="UP001209878">
    <property type="component" value="Unassembled WGS sequence"/>
</dbReference>
<accession>A0AAD9L2D2</accession>
<gene>
    <name evidence="2" type="ORF">NP493_373g00000</name>
</gene>
<comment type="caution">
    <text evidence="2">The sequence shown here is derived from an EMBL/GenBank/DDBJ whole genome shotgun (WGS) entry which is preliminary data.</text>
</comment>
<keyword evidence="1" id="KW-0812">Transmembrane</keyword>
<name>A0AAD9L2D2_RIDPI</name>